<dbReference type="PANTHER" id="PTHR47052:SF3">
    <property type="entry name" value="INGRESSION PROTEIN 1"/>
    <property type="match status" value="1"/>
</dbReference>
<feature type="compositionally biased region" description="Polar residues" evidence="1">
    <location>
        <begin position="419"/>
        <end position="430"/>
    </location>
</feature>
<dbReference type="Gene3D" id="2.60.40.150">
    <property type="entry name" value="C2 domain"/>
    <property type="match status" value="1"/>
</dbReference>
<evidence type="ECO:0000259" key="2">
    <source>
        <dbReference type="PROSITE" id="PS50004"/>
    </source>
</evidence>
<protein>
    <recommendedName>
        <fullName evidence="2">C2 domain-containing protein</fullName>
    </recommendedName>
</protein>
<feature type="compositionally biased region" description="Basic and acidic residues" evidence="1">
    <location>
        <begin position="345"/>
        <end position="356"/>
    </location>
</feature>
<feature type="compositionally biased region" description="Polar residues" evidence="1">
    <location>
        <begin position="490"/>
        <end position="508"/>
    </location>
</feature>
<dbReference type="CDD" id="cd08681">
    <property type="entry name" value="C2_fungal_Inn1p-like"/>
    <property type="match status" value="1"/>
</dbReference>
<reference evidence="3" key="1">
    <citation type="submission" date="2022-10" db="EMBL/GenBank/DDBJ databases">
        <title>Determination and structural analysis of whole genome sequence of Sarocladium strictum F4-1.</title>
        <authorList>
            <person name="Hu L."/>
            <person name="Jiang Y."/>
        </authorList>
    </citation>
    <scope>NUCLEOTIDE SEQUENCE</scope>
    <source>
        <strain evidence="3">F4-1</strain>
    </source>
</reference>
<dbReference type="EMBL" id="JAPDFR010000007">
    <property type="protein sequence ID" value="KAK0385025.1"/>
    <property type="molecule type" value="Genomic_DNA"/>
</dbReference>
<feature type="region of interest" description="Disordered" evidence="1">
    <location>
        <begin position="151"/>
        <end position="886"/>
    </location>
</feature>
<dbReference type="Pfam" id="PF00168">
    <property type="entry name" value="C2"/>
    <property type="match status" value="1"/>
</dbReference>
<dbReference type="Proteomes" id="UP001175261">
    <property type="component" value="Unassembled WGS sequence"/>
</dbReference>
<feature type="compositionally biased region" description="Basic and acidic residues" evidence="1">
    <location>
        <begin position="545"/>
        <end position="557"/>
    </location>
</feature>
<name>A0AA39L5T2_SARSR</name>
<evidence type="ECO:0000256" key="1">
    <source>
        <dbReference type="SAM" id="MobiDB-lite"/>
    </source>
</evidence>
<feature type="compositionally biased region" description="Basic and acidic residues" evidence="1">
    <location>
        <begin position="685"/>
        <end position="699"/>
    </location>
</feature>
<dbReference type="PROSITE" id="PS50004">
    <property type="entry name" value="C2"/>
    <property type="match status" value="1"/>
</dbReference>
<evidence type="ECO:0000313" key="3">
    <source>
        <dbReference type="EMBL" id="KAK0385025.1"/>
    </source>
</evidence>
<evidence type="ECO:0000313" key="4">
    <source>
        <dbReference type="Proteomes" id="UP001175261"/>
    </source>
</evidence>
<comment type="caution">
    <text evidence="3">The sequence shown here is derived from an EMBL/GenBank/DDBJ whole genome shotgun (WGS) entry which is preliminary data.</text>
</comment>
<feature type="compositionally biased region" description="Basic and acidic residues" evidence="1">
    <location>
        <begin position="299"/>
        <end position="317"/>
    </location>
</feature>
<proteinExistence type="predicted"/>
<feature type="compositionally biased region" description="Low complexity" evidence="1">
    <location>
        <begin position="783"/>
        <end position="800"/>
    </location>
</feature>
<dbReference type="InterPro" id="IPR052981">
    <property type="entry name" value="Ingression_C2_domain"/>
</dbReference>
<dbReference type="PANTHER" id="PTHR47052">
    <property type="entry name" value="CONSERVED SERINE PROLINE-RICH PROTEIN (AFU_ORTHOLOGUE AFUA_2G01790)"/>
    <property type="match status" value="1"/>
</dbReference>
<dbReference type="InterPro" id="IPR035892">
    <property type="entry name" value="C2_domain_sf"/>
</dbReference>
<feature type="compositionally biased region" description="Low complexity" evidence="1">
    <location>
        <begin position="454"/>
        <end position="466"/>
    </location>
</feature>
<feature type="compositionally biased region" description="Polar residues" evidence="1">
    <location>
        <begin position="517"/>
        <end position="526"/>
    </location>
</feature>
<feature type="domain" description="C2" evidence="2">
    <location>
        <begin position="13"/>
        <end position="130"/>
    </location>
</feature>
<feature type="compositionally biased region" description="Low complexity" evidence="1">
    <location>
        <begin position="218"/>
        <end position="229"/>
    </location>
</feature>
<dbReference type="SMART" id="SM00239">
    <property type="entry name" value="C2"/>
    <property type="match status" value="1"/>
</dbReference>
<feature type="compositionally biased region" description="Polar residues" evidence="1">
    <location>
        <begin position="329"/>
        <end position="341"/>
    </location>
</feature>
<dbReference type="InterPro" id="IPR000008">
    <property type="entry name" value="C2_dom"/>
</dbReference>
<dbReference type="AlphaFoldDB" id="A0AA39L5T2"/>
<feature type="compositionally biased region" description="Basic and acidic residues" evidence="1">
    <location>
        <begin position="269"/>
        <end position="291"/>
    </location>
</feature>
<dbReference type="InterPro" id="IPR037791">
    <property type="entry name" value="C2_fungal_Inn1"/>
</dbReference>
<organism evidence="3 4">
    <name type="scientific">Sarocladium strictum</name>
    <name type="common">Black bundle disease fungus</name>
    <name type="synonym">Acremonium strictum</name>
    <dbReference type="NCBI Taxonomy" id="5046"/>
    <lineage>
        <taxon>Eukaryota</taxon>
        <taxon>Fungi</taxon>
        <taxon>Dikarya</taxon>
        <taxon>Ascomycota</taxon>
        <taxon>Pezizomycotina</taxon>
        <taxon>Sordariomycetes</taxon>
        <taxon>Hypocreomycetidae</taxon>
        <taxon>Hypocreales</taxon>
        <taxon>Sarocladiaceae</taxon>
        <taxon>Sarocladium</taxon>
    </lineage>
</organism>
<sequence length="886" mass="96846">MASKKAFPLPAAHTAGIFADLSVDGPVIGTLVAIVDRAKNLPNRKTIGKQDPYCAARLGKEAKKTSTDIRGGQTPKWDQELRFTVHDSPDYYQLKISVFTDDKKTDLIGEAWVDLKAIVIPGGGQNDIWQTLTCKGKYAGEIRVEITYYDSRPKPDKPAVKARHSSAADIESTPPKQKTPMKRRPLPSDPVTGEAPPVNNTPVTPDHYQTPPRHTKQPSHSSHIPSHSPLQSVEYGLPSVSSHHRPQAEHYSPAQSTPPSHMPPQESYRQSEHHDVQARRYDAHHSPEPRGSHSSLPEVYERDSRDPRHSLPPDDARPPPPPAHRSRHNSSGQNSYETSPTKMPMRHDVLRNEAHRNSVPSYPGQPTYRGFDSAPPASYQSYQPPEPEPPMPRHHSHDGTHDTHYRAMQPTVEDAPDSPTGQPAFRQSGSRRPHPDEMGYGAAASPAPLNVGRSPAASSHHAAGSPMHTQGAYDHPQGNSAPASPLASRAFSTSPGHGSYHAQSQYNTQRREPEPAQFQSSANYNLPSLPASLVPGVDPALSQEITDRIYEERRADNRYSVPTAAPQRGRQQSEPLIPYGHGGASPHGYQPQGYERRSGVSYGGYEQQSPQHRQQRHSVSPVPAAEANHTIRRKSVSPIPPSVEERRSSEVPFSPDDYDAFNPALQSSREATPIRNMSEAGGKIITHDGKEIDPSDHLPVESWAPEPEPKPQSVPTDTRSRPMPGGAQPMPPSGRKQLRITRPQQQPAPSPSAGYNFSSAEVHTPPPGSSTGRNRLQKRGNRSSAVPSPAASSPLAPISPDNYQDRQSGSPYTPTRGLPRAQTWDYPSENHSPHHSHNAGYGPPIPAKVPLMSGANMASGDERSLMEEMQSIDIGAGRSRRRGGGY</sequence>
<gene>
    <name evidence="3" type="ORF">NLU13_7503</name>
</gene>
<accession>A0AA39L5T2</accession>
<keyword evidence="4" id="KW-1185">Reference proteome</keyword>
<feature type="compositionally biased region" description="Low complexity" evidence="1">
    <location>
        <begin position="743"/>
        <end position="753"/>
    </location>
</feature>
<feature type="compositionally biased region" description="Polar residues" evidence="1">
    <location>
        <begin position="801"/>
        <end position="813"/>
    </location>
</feature>
<dbReference type="SUPFAM" id="SSF49562">
    <property type="entry name" value="C2 domain (Calcium/lipid-binding domain, CaLB)"/>
    <property type="match status" value="1"/>
</dbReference>